<evidence type="ECO:0000256" key="1">
    <source>
        <dbReference type="SAM" id="MobiDB-lite"/>
    </source>
</evidence>
<evidence type="ECO:0000313" key="3">
    <source>
        <dbReference type="Proteomes" id="UP001386955"/>
    </source>
</evidence>
<sequence>MQLESVVVPNTDTDFDDERETAGSHSNCDLIDNYYDKEMTKTLVLTLFLSLLPGFNVEFRGKEFVTTASDKPLCEIDELLEPTAC</sequence>
<protein>
    <submittedName>
        <fullName evidence="2">Uncharacterized protein</fullName>
    </submittedName>
</protein>
<dbReference type="Proteomes" id="UP001386955">
    <property type="component" value="Unassembled WGS sequence"/>
</dbReference>
<dbReference type="AlphaFoldDB" id="A0AAN9T1U1"/>
<keyword evidence="3" id="KW-1185">Reference proteome</keyword>
<feature type="region of interest" description="Disordered" evidence="1">
    <location>
        <begin position="1"/>
        <end position="23"/>
    </location>
</feature>
<accession>A0AAN9T1U1</accession>
<reference evidence="2 3" key="1">
    <citation type="submission" date="2024-01" db="EMBL/GenBank/DDBJ databases">
        <title>The genomes of 5 underutilized Papilionoideae crops provide insights into root nodulation and disease resistanc.</title>
        <authorList>
            <person name="Jiang F."/>
        </authorList>
    </citation>
    <scope>NUCLEOTIDE SEQUENCE [LARGE SCALE GENOMIC DNA]</scope>
    <source>
        <strain evidence="2">DUOXIRENSHENG_FW03</strain>
        <tissue evidence="2">Leaves</tissue>
    </source>
</reference>
<organism evidence="2 3">
    <name type="scientific">Psophocarpus tetragonolobus</name>
    <name type="common">Winged bean</name>
    <name type="synonym">Dolichos tetragonolobus</name>
    <dbReference type="NCBI Taxonomy" id="3891"/>
    <lineage>
        <taxon>Eukaryota</taxon>
        <taxon>Viridiplantae</taxon>
        <taxon>Streptophyta</taxon>
        <taxon>Embryophyta</taxon>
        <taxon>Tracheophyta</taxon>
        <taxon>Spermatophyta</taxon>
        <taxon>Magnoliopsida</taxon>
        <taxon>eudicotyledons</taxon>
        <taxon>Gunneridae</taxon>
        <taxon>Pentapetalae</taxon>
        <taxon>rosids</taxon>
        <taxon>fabids</taxon>
        <taxon>Fabales</taxon>
        <taxon>Fabaceae</taxon>
        <taxon>Papilionoideae</taxon>
        <taxon>50 kb inversion clade</taxon>
        <taxon>NPAAA clade</taxon>
        <taxon>indigoferoid/millettioid clade</taxon>
        <taxon>Phaseoleae</taxon>
        <taxon>Psophocarpus</taxon>
    </lineage>
</organism>
<name>A0AAN9T1U1_PSOTE</name>
<comment type="caution">
    <text evidence="2">The sequence shown here is derived from an EMBL/GenBank/DDBJ whole genome shotgun (WGS) entry which is preliminary data.</text>
</comment>
<gene>
    <name evidence="2" type="ORF">VNO78_04395</name>
</gene>
<evidence type="ECO:0000313" key="2">
    <source>
        <dbReference type="EMBL" id="KAK7412776.1"/>
    </source>
</evidence>
<dbReference type="EMBL" id="JAYMYS010000001">
    <property type="protein sequence ID" value="KAK7412776.1"/>
    <property type="molecule type" value="Genomic_DNA"/>
</dbReference>
<proteinExistence type="predicted"/>